<evidence type="ECO:0000259" key="1">
    <source>
        <dbReference type="Pfam" id="PF06985"/>
    </source>
</evidence>
<dbReference type="InterPro" id="IPR010730">
    <property type="entry name" value="HET"/>
</dbReference>
<dbReference type="InterPro" id="IPR052895">
    <property type="entry name" value="HetReg/Transcr_Mod"/>
</dbReference>
<feature type="domain" description="Heterokaryon incompatibility" evidence="1">
    <location>
        <begin position="82"/>
        <end position="221"/>
    </location>
</feature>
<dbReference type="PANTHER" id="PTHR24148">
    <property type="entry name" value="ANKYRIN REPEAT DOMAIN-CONTAINING PROTEIN 39 HOMOLOG-RELATED"/>
    <property type="match status" value="1"/>
</dbReference>
<dbReference type="OrthoDB" id="3553147at2759"/>
<accession>A0A6A6TTX4</accession>
<dbReference type="PANTHER" id="PTHR24148:SF73">
    <property type="entry name" value="HET DOMAIN PROTEIN (AFU_ORTHOLOGUE AFUA_8G01020)"/>
    <property type="match status" value="1"/>
</dbReference>
<reference evidence="2" key="1">
    <citation type="journal article" date="2020" name="Stud. Mycol.">
        <title>101 Dothideomycetes genomes: a test case for predicting lifestyles and emergence of pathogens.</title>
        <authorList>
            <person name="Haridas S."/>
            <person name="Albert R."/>
            <person name="Binder M."/>
            <person name="Bloem J."/>
            <person name="Labutti K."/>
            <person name="Salamov A."/>
            <person name="Andreopoulos B."/>
            <person name="Baker S."/>
            <person name="Barry K."/>
            <person name="Bills G."/>
            <person name="Bluhm B."/>
            <person name="Cannon C."/>
            <person name="Castanera R."/>
            <person name="Culley D."/>
            <person name="Daum C."/>
            <person name="Ezra D."/>
            <person name="Gonzalez J."/>
            <person name="Henrissat B."/>
            <person name="Kuo A."/>
            <person name="Liang C."/>
            <person name="Lipzen A."/>
            <person name="Lutzoni F."/>
            <person name="Magnuson J."/>
            <person name="Mondo S."/>
            <person name="Nolan M."/>
            <person name="Ohm R."/>
            <person name="Pangilinan J."/>
            <person name="Park H.-J."/>
            <person name="Ramirez L."/>
            <person name="Alfaro M."/>
            <person name="Sun H."/>
            <person name="Tritt A."/>
            <person name="Yoshinaga Y."/>
            <person name="Zwiers L.-H."/>
            <person name="Turgeon B."/>
            <person name="Goodwin S."/>
            <person name="Spatafora J."/>
            <person name="Crous P."/>
            <person name="Grigoriev I."/>
        </authorList>
    </citation>
    <scope>NUCLEOTIDE SEQUENCE</scope>
    <source>
        <strain evidence="2">CBS 122681</strain>
    </source>
</reference>
<dbReference type="AlphaFoldDB" id="A0A6A6TTX4"/>
<protein>
    <submittedName>
        <fullName evidence="2">HET-domain-containing protein</fullName>
    </submittedName>
</protein>
<evidence type="ECO:0000313" key="3">
    <source>
        <dbReference type="Proteomes" id="UP000799324"/>
    </source>
</evidence>
<sequence length="423" mass="48978">MVYFTRLWKNLFSFQSLPFRIDRWLISLPKGWKVSFGFWGRPTLYSPLGEGQIRLLRLHPGQSQDVVNTTLLAVDLAEAPPYEALSYAWGSFQERSSLLIDGNPVEIHSGLFDAIHTLRSPTSERLIWADAICINQYDMEERNHQVKIMSEIYHSAKSVTVYLGKSSGRTEEGMQALQFFLDARSPLEHPPWESSTTLEVELGLMDIIGRPWFERIWTVQEATLARHTTFVCGDHQVAYRVDLRTMRSIVFRIKSSATSPYFSTSTDEMRRLDWSPLLMILETQLRQAARREGVVLRRNHLDLAFDFRQRISTDPRDKYYAIFGIVENDQGGNLVLQPDYSTRLEELHRSFTAEIQRTITSELADVGLQGSMDHPLHCDGESDNVETMKPRSFTKSRRTFYSAGHKRYKLRKFVRETVLRQNS</sequence>
<dbReference type="EMBL" id="MU004289">
    <property type="protein sequence ID" value="KAF2662627.1"/>
    <property type="molecule type" value="Genomic_DNA"/>
</dbReference>
<dbReference type="Proteomes" id="UP000799324">
    <property type="component" value="Unassembled WGS sequence"/>
</dbReference>
<gene>
    <name evidence="2" type="ORF">K491DRAFT_686505</name>
</gene>
<evidence type="ECO:0000313" key="2">
    <source>
        <dbReference type="EMBL" id="KAF2662627.1"/>
    </source>
</evidence>
<organism evidence="2 3">
    <name type="scientific">Lophiostoma macrostomum CBS 122681</name>
    <dbReference type="NCBI Taxonomy" id="1314788"/>
    <lineage>
        <taxon>Eukaryota</taxon>
        <taxon>Fungi</taxon>
        <taxon>Dikarya</taxon>
        <taxon>Ascomycota</taxon>
        <taxon>Pezizomycotina</taxon>
        <taxon>Dothideomycetes</taxon>
        <taxon>Pleosporomycetidae</taxon>
        <taxon>Pleosporales</taxon>
        <taxon>Lophiostomataceae</taxon>
        <taxon>Lophiostoma</taxon>
    </lineage>
</organism>
<proteinExistence type="predicted"/>
<keyword evidence="3" id="KW-1185">Reference proteome</keyword>
<name>A0A6A6TTX4_9PLEO</name>
<dbReference type="Pfam" id="PF06985">
    <property type="entry name" value="HET"/>
    <property type="match status" value="1"/>
</dbReference>